<feature type="compositionally biased region" description="Basic and acidic residues" evidence="1">
    <location>
        <begin position="279"/>
        <end position="289"/>
    </location>
</feature>
<evidence type="ECO:0000313" key="3">
    <source>
        <dbReference type="EMBL" id="KAK6758464.1"/>
    </source>
</evidence>
<dbReference type="PRINTS" id="PR00837">
    <property type="entry name" value="V5TPXLIKE"/>
</dbReference>
<feature type="region of interest" description="Disordered" evidence="1">
    <location>
        <begin position="279"/>
        <end position="310"/>
    </location>
</feature>
<dbReference type="Proteomes" id="UP001303046">
    <property type="component" value="Unassembled WGS sequence"/>
</dbReference>
<dbReference type="Pfam" id="PF00188">
    <property type="entry name" value="CAP"/>
    <property type="match status" value="2"/>
</dbReference>
<dbReference type="CDD" id="cd05380">
    <property type="entry name" value="CAP_euk"/>
    <property type="match status" value="2"/>
</dbReference>
<dbReference type="PANTHER" id="PTHR10334">
    <property type="entry name" value="CYSTEINE-RICH SECRETORY PROTEIN-RELATED"/>
    <property type="match status" value="1"/>
</dbReference>
<dbReference type="SUPFAM" id="SSF55797">
    <property type="entry name" value="PR-1-like"/>
    <property type="match status" value="2"/>
</dbReference>
<proteinExistence type="predicted"/>
<gene>
    <name evidence="3" type="primary">Necator_chrV.g20758</name>
    <name evidence="3" type="ORF">RB195_015965</name>
</gene>
<name>A0ABR1E6Y4_NECAM</name>
<reference evidence="3 4" key="1">
    <citation type="submission" date="2023-08" db="EMBL/GenBank/DDBJ databases">
        <title>A Necator americanus chromosomal reference genome.</title>
        <authorList>
            <person name="Ilik V."/>
            <person name="Petrzelkova K.J."/>
            <person name="Pardy F."/>
            <person name="Fuh T."/>
            <person name="Niatou-Singa F.S."/>
            <person name="Gouil Q."/>
            <person name="Baker L."/>
            <person name="Ritchie M.E."/>
            <person name="Jex A.R."/>
            <person name="Gazzola D."/>
            <person name="Li H."/>
            <person name="Toshio Fujiwara R."/>
            <person name="Zhan B."/>
            <person name="Aroian R.V."/>
            <person name="Pafco B."/>
            <person name="Schwarz E.M."/>
        </authorList>
    </citation>
    <scope>NUCLEOTIDE SEQUENCE [LARGE SCALE GENOMIC DNA]</scope>
    <source>
        <strain evidence="3 4">Aroian</strain>
        <tissue evidence="3">Whole animal</tissue>
    </source>
</reference>
<evidence type="ECO:0000256" key="1">
    <source>
        <dbReference type="SAM" id="MobiDB-lite"/>
    </source>
</evidence>
<dbReference type="InterPro" id="IPR014044">
    <property type="entry name" value="CAP_dom"/>
</dbReference>
<feature type="domain" description="SCP" evidence="2">
    <location>
        <begin position="236"/>
        <end position="441"/>
    </location>
</feature>
<organism evidence="3 4">
    <name type="scientific">Necator americanus</name>
    <name type="common">Human hookworm</name>
    <dbReference type="NCBI Taxonomy" id="51031"/>
    <lineage>
        <taxon>Eukaryota</taxon>
        <taxon>Metazoa</taxon>
        <taxon>Ecdysozoa</taxon>
        <taxon>Nematoda</taxon>
        <taxon>Chromadorea</taxon>
        <taxon>Rhabditida</taxon>
        <taxon>Rhabditina</taxon>
        <taxon>Rhabditomorpha</taxon>
        <taxon>Strongyloidea</taxon>
        <taxon>Ancylostomatidae</taxon>
        <taxon>Bunostominae</taxon>
        <taxon>Necator</taxon>
    </lineage>
</organism>
<comment type="caution">
    <text evidence="3">The sequence shown here is derived from an EMBL/GenBank/DDBJ whole genome shotgun (WGS) entry which is preliminary data.</text>
</comment>
<feature type="domain" description="SCP" evidence="2">
    <location>
        <begin position="26"/>
        <end position="178"/>
    </location>
</feature>
<dbReference type="Gene3D" id="3.40.33.10">
    <property type="entry name" value="CAP"/>
    <property type="match status" value="3"/>
</dbReference>
<accession>A0ABR1E6Y4</accession>
<dbReference type="EMBL" id="JAVFWL010000005">
    <property type="protein sequence ID" value="KAK6758464.1"/>
    <property type="molecule type" value="Genomic_DNA"/>
</dbReference>
<evidence type="ECO:0000313" key="4">
    <source>
        <dbReference type="Proteomes" id="UP001303046"/>
    </source>
</evidence>
<dbReference type="InterPro" id="IPR001283">
    <property type="entry name" value="CRISP-related"/>
</dbReference>
<evidence type="ECO:0000259" key="2">
    <source>
        <dbReference type="SMART" id="SM00198"/>
    </source>
</evidence>
<protein>
    <recommendedName>
        <fullName evidence="2">SCP domain-containing protein</fullName>
    </recommendedName>
</protein>
<dbReference type="InterPro" id="IPR035940">
    <property type="entry name" value="CAP_sf"/>
</dbReference>
<dbReference type="SMART" id="SM00198">
    <property type="entry name" value="SCP"/>
    <property type="match status" value="2"/>
</dbReference>
<feature type="compositionally biased region" description="Polar residues" evidence="1">
    <location>
        <begin position="291"/>
        <end position="306"/>
    </location>
</feature>
<keyword evidence="4" id="KW-1185">Reference proteome</keyword>
<sequence>MASWDPRNHITWLLTSSTVYADFDDDLIEYIVNGHDGIRRKLALGTALNNNGTLPPAKNMYGMVFSGNIETEAQRLAQKCSSRVRGTTGAQNIRFFKDENLTLLNDKELVDIALSDWYAPVQIFGLHNENNTYNDLRLESFANLIYYKNNDFGCALKRCNTTSKRTPLVAVLICLYANPPILGQPLYETGTACSDDNDCTVLPYSLCADGICITHVLFPRPEPNEICPQNVNMTDTIREKFHNTHNKFRAKLARGFIQNEPRPSPTSLLEERILERDVPIESDDLKDLEEASTTSEQPDQQNASNIQEDRLPTAGDMYYMMYDCDLEAEAQQHASECSLKMSNSFSREDVGENVHVFSGSSRSLQNAAEKAVNAWWNEMPNERFNKEMIFTEEMSYDKTNSSLRFTQMVWAKSYRLGCGIQNCAGKLFVVCRYAERGNIVGNHIYRAGSPCEFCSESCAPKVGLCRPPT</sequence>